<reference evidence="2" key="3">
    <citation type="submission" date="2022-06" db="UniProtKB">
        <authorList>
            <consortium name="EnsemblPlants"/>
        </authorList>
    </citation>
    <scope>IDENTIFICATION</scope>
</reference>
<reference evidence="2" key="2">
    <citation type="submission" date="2018-03" db="EMBL/GenBank/DDBJ databases">
        <title>The Triticum urartu genome reveals the dynamic nature of wheat genome evolution.</title>
        <authorList>
            <person name="Ling H."/>
            <person name="Ma B."/>
            <person name="Shi X."/>
            <person name="Liu H."/>
            <person name="Dong L."/>
            <person name="Sun H."/>
            <person name="Cao Y."/>
            <person name="Gao Q."/>
            <person name="Zheng S."/>
            <person name="Li Y."/>
            <person name="Yu Y."/>
            <person name="Du H."/>
            <person name="Qi M."/>
            <person name="Li Y."/>
            <person name="Yu H."/>
            <person name="Cui Y."/>
            <person name="Wang N."/>
            <person name="Chen C."/>
            <person name="Wu H."/>
            <person name="Zhao Y."/>
            <person name="Zhang J."/>
            <person name="Li Y."/>
            <person name="Zhou W."/>
            <person name="Zhang B."/>
            <person name="Hu W."/>
            <person name="Eijk M."/>
            <person name="Tang J."/>
            <person name="Witsenboer H."/>
            <person name="Zhao S."/>
            <person name="Li Z."/>
            <person name="Zhang A."/>
            <person name="Wang D."/>
            <person name="Liang C."/>
        </authorList>
    </citation>
    <scope>NUCLEOTIDE SEQUENCE [LARGE SCALE GENOMIC DNA]</scope>
    <source>
        <strain evidence="2">cv. G1812</strain>
    </source>
</reference>
<organism evidence="2 3">
    <name type="scientific">Triticum urartu</name>
    <name type="common">Red wild einkorn</name>
    <name type="synonym">Crithodium urartu</name>
    <dbReference type="NCBI Taxonomy" id="4572"/>
    <lineage>
        <taxon>Eukaryota</taxon>
        <taxon>Viridiplantae</taxon>
        <taxon>Streptophyta</taxon>
        <taxon>Embryophyta</taxon>
        <taxon>Tracheophyta</taxon>
        <taxon>Spermatophyta</taxon>
        <taxon>Magnoliopsida</taxon>
        <taxon>Liliopsida</taxon>
        <taxon>Poales</taxon>
        <taxon>Poaceae</taxon>
        <taxon>BOP clade</taxon>
        <taxon>Pooideae</taxon>
        <taxon>Triticodae</taxon>
        <taxon>Triticeae</taxon>
        <taxon>Triticinae</taxon>
        <taxon>Triticum</taxon>
    </lineage>
</organism>
<dbReference type="Gramene" id="TuG1812G0500001109.01.T01">
    <property type="protein sequence ID" value="TuG1812G0500001109.01.T01"/>
    <property type="gene ID" value="TuG1812G0500001109.01"/>
</dbReference>
<feature type="compositionally biased region" description="Low complexity" evidence="1">
    <location>
        <begin position="150"/>
        <end position="161"/>
    </location>
</feature>
<dbReference type="AlphaFoldDB" id="A0A8R7Q9Q2"/>
<feature type="region of interest" description="Disordered" evidence="1">
    <location>
        <begin position="137"/>
        <end position="164"/>
    </location>
</feature>
<proteinExistence type="predicted"/>
<dbReference type="Proteomes" id="UP000015106">
    <property type="component" value="Chromosome 5"/>
</dbReference>
<evidence type="ECO:0000313" key="3">
    <source>
        <dbReference type="Proteomes" id="UP000015106"/>
    </source>
</evidence>
<evidence type="ECO:0000256" key="1">
    <source>
        <dbReference type="SAM" id="MobiDB-lite"/>
    </source>
</evidence>
<feature type="compositionally biased region" description="Basic residues" evidence="1">
    <location>
        <begin position="18"/>
        <end position="40"/>
    </location>
</feature>
<gene>
    <name evidence="2" type="primary">LOC125506863</name>
</gene>
<dbReference type="EnsemblPlants" id="TuG1812G0500001109.01.T01">
    <property type="protein sequence ID" value="TuG1812G0500001109.01.T01"/>
    <property type="gene ID" value="TuG1812G0500001109.01"/>
</dbReference>
<feature type="compositionally biased region" description="Polar residues" evidence="1">
    <location>
        <begin position="1"/>
        <end position="10"/>
    </location>
</feature>
<sequence length="223" mass="23933">PIQSQHSPQQRYRDHPAPGRHLRRCPTPGQHRHSSPTLVRHLRRRPLPSDTAVAAPPPAVPLLPADPVETAPHHLPEHLEGHQIPPPPQDPAIAAICPHCSRRGPGHQPRRHRVLPPASTAIVASLSSASTTAAALCPRPTRRLPPSNQPGALAGPSPASATNHPPINGAPLGICATFWSNALLCKLQSLVLPCSRRSRRAAPRHHVQLINKDSEGVAATFQM</sequence>
<accession>A0A8R7Q9Q2</accession>
<name>A0A8R7Q9Q2_TRIUA</name>
<feature type="region of interest" description="Disordered" evidence="1">
    <location>
        <begin position="1"/>
        <end position="40"/>
    </location>
</feature>
<reference evidence="3" key="1">
    <citation type="journal article" date="2013" name="Nature">
        <title>Draft genome of the wheat A-genome progenitor Triticum urartu.</title>
        <authorList>
            <person name="Ling H.Q."/>
            <person name="Zhao S."/>
            <person name="Liu D."/>
            <person name="Wang J."/>
            <person name="Sun H."/>
            <person name="Zhang C."/>
            <person name="Fan H."/>
            <person name="Li D."/>
            <person name="Dong L."/>
            <person name="Tao Y."/>
            <person name="Gao C."/>
            <person name="Wu H."/>
            <person name="Li Y."/>
            <person name="Cui Y."/>
            <person name="Guo X."/>
            <person name="Zheng S."/>
            <person name="Wang B."/>
            <person name="Yu K."/>
            <person name="Liang Q."/>
            <person name="Yang W."/>
            <person name="Lou X."/>
            <person name="Chen J."/>
            <person name="Feng M."/>
            <person name="Jian J."/>
            <person name="Zhang X."/>
            <person name="Luo G."/>
            <person name="Jiang Y."/>
            <person name="Liu J."/>
            <person name="Wang Z."/>
            <person name="Sha Y."/>
            <person name="Zhang B."/>
            <person name="Wu H."/>
            <person name="Tang D."/>
            <person name="Shen Q."/>
            <person name="Xue P."/>
            <person name="Zou S."/>
            <person name="Wang X."/>
            <person name="Liu X."/>
            <person name="Wang F."/>
            <person name="Yang Y."/>
            <person name="An X."/>
            <person name="Dong Z."/>
            <person name="Zhang K."/>
            <person name="Zhang X."/>
            <person name="Luo M.C."/>
            <person name="Dvorak J."/>
            <person name="Tong Y."/>
            <person name="Wang J."/>
            <person name="Yang H."/>
            <person name="Li Z."/>
            <person name="Wang D."/>
            <person name="Zhang A."/>
            <person name="Wang J."/>
        </authorList>
    </citation>
    <scope>NUCLEOTIDE SEQUENCE</scope>
    <source>
        <strain evidence="3">cv. G1812</strain>
    </source>
</reference>
<evidence type="ECO:0000313" key="2">
    <source>
        <dbReference type="EnsemblPlants" id="TuG1812G0500001109.01.T01"/>
    </source>
</evidence>
<protein>
    <submittedName>
        <fullName evidence="2">Uncharacterized protein</fullName>
    </submittedName>
</protein>
<keyword evidence="3" id="KW-1185">Reference proteome</keyword>